<dbReference type="EMBL" id="CYSR01000030">
    <property type="protein sequence ID" value="CUI00769.1"/>
    <property type="molecule type" value="Genomic_DNA"/>
</dbReference>
<reference evidence="1 3" key="1">
    <citation type="submission" date="2015-09" db="EMBL/GenBank/DDBJ databases">
        <authorList>
            <consortium name="Swine Surveillance"/>
        </authorList>
    </citation>
    <scope>NUCLEOTIDE SEQUENCE [LARGE SCALE GENOMIC DNA]</scope>
    <source>
        <strain evidence="1 3">CECT 8399</strain>
    </source>
</reference>
<name>A0A0P1HBH4_9RHOB</name>
<accession>A0A0P1HBH4</accession>
<dbReference type="EMBL" id="CP081051">
    <property type="protein sequence ID" value="UWQ43220.1"/>
    <property type="molecule type" value="Genomic_DNA"/>
</dbReference>
<dbReference type="RefSeq" id="WP_008556657.1">
    <property type="nucleotide sequence ID" value="NZ_CP081058.1"/>
</dbReference>
<evidence type="ECO:0000313" key="1">
    <source>
        <dbReference type="EMBL" id="CUI00769.1"/>
    </source>
</evidence>
<sequence>MPVQAAAASWIDRMPRIKQRFPHLKASNAPSILDDRDKFVAYLARTHHLTLNEAREEVDDFLYIESLLRELDGRKH</sequence>
<protein>
    <submittedName>
        <fullName evidence="1">Uncharacterized protein</fullName>
    </submittedName>
</protein>
<evidence type="ECO:0000313" key="4">
    <source>
        <dbReference type="Proteomes" id="UP001058514"/>
    </source>
</evidence>
<proteinExistence type="predicted"/>
<dbReference type="STRING" id="1396826.PHA8399_02904"/>
<evidence type="ECO:0000313" key="3">
    <source>
        <dbReference type="Proteomes" id="UP000051326"/>
    </source>
</evidence>
<gene>
    <name evidence="2" type="ORF">K3718_09090</name>
    <name evidence="1" type="ORF">PHA8399_02904</name>
</gene>
<dbReference type="Proteomes" id="UP001058514">
    <property type="component" value="Chromosome"/>
</dbReference>
<reference evidence="2" key="2">
    <citation type="submission" date="2021-08" db="EMBL/GenBank/DDBJ databases">
        <authorList>
            <person name="Nwanade C."/>
            <person name="Wang M."/>
            <person name="Masoudi A."/>
            <person name="Yu Z."/>
            <person name="Liu J."/>
        </authorList>
    </citation>
    <scope>NUCLEOTIDE SEQUENCE</scope>
    <source>
        <strain evidence="2">S166</strain>
    </source>
</reference>
<evidence type="ECO:0000313" key="2">
    <source>
        <dbReference type="EMBL" id="UWQ43220.1"/>
    </source>
</evidence>
<dbReference type="Proteomes" id="UP000051326">
    <property type="component" value="Unassembled WGS sequence"/>
</dbReference>
<dbReference type="AlphaFoldDB" id="A0A0P1HBH4"/>
<keyword evidence="4" id="KW-1185">Reference proteome</keyword>
<organism evidence="1 3">
    <name type="scientific">Leisingera aquaemixtae</name>
    <dbReference type="NCBI Taxonomy" id="1396826"/>
    <lineage>
        <taxon>Bacteria</taxon>
        <taxon>Pseudomonadati</taxon>
        <taxon>Pseudomonadota</taxon>
        <taxon>Alphaproteobacteria</taxon>
        <taxon>Rhodobacterales</taxon>
        <taxon>Roseobacteraceae</taxon>
        <taxon>Leisingera</taxon>
    </lineage>
</organism>